<evidence type="ECO:0000313" key="2">
    <source>
        <dbReference type="Proteomes" id="UP001165960"/>
    </source>
</evidence>
<name>A0ACC2TVK2_9FUNG</name>
<evidence type="ECO:0000313" key="1">
    <source>
        <dbReference type="EMBL" id="KAJ9078788.1"/>
    </source>
</evidence>
<comment type="caution">
    <text evidence="1">The sequence shown here is derived from an EMBL/GenBank/DDBJ whole genome shotgun (WGS) entry which is preliminary data.</text>
</comment>
<organism evidence="1 2">
    <name type="scientific">Entomophthora muscae</name>
    <dbReference type="NCBI Taxonomy" id="34485"/>
    <lineage>
        <taxon>Eukaryota</taxon>
        <taxon>Fungi</taxon>
        <taxon>Fungi incertae sedis</taxon>
        <taxon>Zoopagomycota</taxon>
        <taxon>Entomophthoromycotina</taxon>
        <taxon>Entomophthoromycetes</taxon>
        <taxon>Entomophthorales</taxon>
        <taxon>Entomophthoraceae</taxon>
        <taxon>Entomophthora</taxon>
    </lineage>
</organism>
<sequence>MKSASLITLGVVAAIPLDEQPSQLDIVKATDQDISYSQAASRGENADSFSDGDIGQVMTALQNKKLKRRSKNICNAPESNIHCRTT</sequence>
<keyword evidence="2" id="KW-1185">Reference proteome</keyword>
<gene>
    <name evidence="1" type="ORF">DSO57_1003252</name>
</gene>
<protein>
    <submittedName>
        <fullName evidence="1">Uncharacterized protein</fullName>
    </submittedName>
</protein>
<proteinExistence type="predicted"/>
<dbReference type="Proteomes" id="UP001165960">
    <property type="component" value="Unassembled WGS sequence"/>
</dbReference>
<dbReference type="EMBL" id="QTSX02002137">
    <property type="protein sequence ID" value="KAJ9078788.1"/>
    <property type="molecule type" value="Genomic_DNA"/>
</dbReference>
<reference evidence="1" key="1">
    <citation type="submission" date="2022-04" db="EMBL/GenBank/DDBJ databases">
        <title>Genome of the entomopathogenic fungus Entomophthora muscae.</title>
        <authorList>
            <person name="Elya C."/>
            <person name="Lovett B.R."/>
            <person name="Lee E."/>
            <person name="Macias A.M."/>
            <person name="Hajek A.E."/>
            <person name="De Bivort B.L."/>
            <person name="Kasson M.T."/>
            <person name="De Fine Licht H.H."/>
            <person name="Stajich J.E."/>
        </authorList>
    </citation>
    <scope>NUCLEOTIDE SEQUENCE</scope>
    <source>
        <strain evidence="1">Berkeley</strain>
    </source>
</reference>
<accession>A0ACC2TVK2</accession>